<name>A0A1X6NZZ5_PORUM</name>
<comment type="similarity">
    <text evidence="1">Belongs to the helicase family.</text>
</comment>
<dbReference type="Pfam" id="PF21530">
    <property type="entry name" value="Pif1_2B_dom"/>
    <property type="match status" value="1"/>
</dbReference>
<comment type="catalytic activity">
    <reaction evidence="1">
        <text>ATP + H2O = ADP + phosphate + H(+)</text>
        <dbReference type="Rhea" id="RHEA:13065"/>
        <dbReference type="ChEBI" id="CHEBI:15377"/>
        <dbReference type="ChEBI" id="CHEBI:15378"/>
        <dbReference type="ChEBI" id="CHEBI:30616"/>
        <dbReference type="ChEBI" id="CHEBI:43474"/>
        <dbReference type="ChEBI" id="CHEBI:456216"/>
        <dbReference type="EC" id="5.6.2.3"/>
    </reaction>
</comment>
<dbReference type="GO" id="GO:0016887">
    <property type="term" value="F:ATP hydrolysis activity"/>
    <property type="evidence" value="ECO:0007669"/>
    <property type="project" value="RHEA"/>
</dbReference>
<feature type="domain" description="DNA helicase Pif1-like 2B" evidence="4">
    <location>
        <begin position="991"/>
        <end position="1037"/>
    </location>
</feature>
<protein>
    <recommendedName>
        <fullName evidence="1">ATP-dependent DNA helicase</fullName>
        <ecNumber evidence="1">5.6.2.3</ecNumber>
    </recommendedName>
</protein>
<accession>A0A1X6NZZ5</accession>
<dbReference type="GO" id="GO:0006310">
    <property type="term" value="P:DNA recombination"/>
    <property type="evidence" value="ECO:0007669"/>
    <property type="project" value="UniProtKB-KW"/>
</dbReference>
<dbReference type="InterPro" id="IPR010285">
    <property type="entry name" value="DNA_helicase_pif1-like_DEAD"/>
</dbReference>
<keyword evidence="1" id="KW-0347">Helicase</keyword>
<dbReference type="Gene3D" id="3.40.50.300">
    <property type="entry name" value="P-loop containing nucleotide triphosphate hydrolases"/>
    <property type="match status" value="1"/>
</dbReference>
<evidence type="ECO:0000256" key="1">
    <source>
        <dbReference type="RuleBase" id="RU363044"/>
    </source>
</evidence>
<evidence type="ECO:0000313" key="6">
    <source>
        <dbReference type="Proteomes" id="UP000218209"/>
    </source>
</evidence>
<dbReference type="EMBL" id="KV918959">
    <property type="protein sequence ID" value="OSX74189.1"/>
    <property type="molecule type" value="Genomic_DNA"/>
</dbReference>
<dbReference type="Pfam" id="PF14214">
    <property type="entry name" value="Helitron_like_N"/>
    <property type="match status" value="1"/>
</dbReference>
<keyword evidence="1" id="KW-0378">Hydrolase</keyword>
<dbReference type="Proteomes" id="UP000218209">
    <property type="component" value="Unassembled WGS sequence"/>
</dbReference>
<keyword evidence="1" id="KW-0227">DNA damage</keyword>
<keyword evidence="1" id="KW-0233">DNA recombination</keyword>
<dbReference type="PANTHER" id="PTHR10492:SF57">
    <property type="entry name" value="ATP-DEPENDENT DNA HELICASE"/>
    <property type="match status" value="1"/>
</dbReference>
<dbReference type="GO" id="GO:0000723">
    <property type="term" value="P:telomere maintenance"/>
    <property type="evidence" value="ECO:0007669"/>
    <property type="project" value="InterPro"/>
</dbReference>
<organism evidence="5 6">
    <name type="scientific">Porphyra umbilicalis</name>
    <name type="common">Purple laver</name>
    <name type="synonym">Red alga</name>
    <dbReference type="NCBI Taxonomy" id="2786"/>
    <lineage>
        <taxon>Eukaryota</taxon>
        <taxon>Rhodophyta</taxon>
        <taxon>Bangiophyceae</taxon>
        <taxon>Bangiales</taxon>
        <taxon>Bangiaceae</taxon>
        <taxon>Porphyra</taxon>
    </lineage>
</organism>
<dbReference type="GO" id="GO:0043139">
    <property type="term" value="F:5'-3' DNA helicase activity"/>
    <property type="evidence" value="ECO:0007669"/>
    <property type="project" value="UniProtKB-EC"/>
</dbReference>
<dbReference type="InterPro" id="IPR025476">
    <property type="entry name" value="Helitron_helicase-like"/>
</dbReference>
<dbReference type="EC" id="5.6.2.3" evidence="1"/>
<reference evidence="5 6" key="1">
    <citation type="submission" date="2017-03" db="EMBL/GenBank/DDBJ databases">
        <title>WGS assembly of Porphyra umbilicalis.</title>
        <authorList>
            <person name="Brawley S.H."/>
            <person name="Blouin N.A."/>
            <person name="Ficko-Blean E."/>
            <person name="Wheeler G.L."/>
            <person name="Lohr M."/>
            <person name="Goodson H.V."/>
            <person name="Jenkins J.W."/>
            <person name="Blaby-Haas C.E."/>
            <person name="Helliwell K.E."/>
            <person name="Chan C."/>
            <person name="Marriage T."/>
            <person name="Bhattacharya D."/>
            <person name="Klein A.S."/>
            <person name="Badis Y."/>
            <person name="Brodie J."/>
            <person name="Cao Y."/>
            <person name="Collen J."/>
            <person name="Dittami S.M."/>
            <person name="Gachon C.M."/>
            <person name="Green B.R."/>
            <person name="Karpowicz S."/>
            <person name="Kim J.W."/>
            <person name="Kudahl U."/>
            <person name="Lin S."/>
            <person name="Michel G."/>
            <person name="Mittag M."/>
            <person name="Olson B.J."/>
            <person name="Pangilinan J."/>
            <person name="Peng Y."/>
            <person name="Qiu H."/>
            <person name="Shu S."/>
            <person name="Singer J.T."/>
            <person name="Smith A.G."/>
            <person name="Sprecher B.N."/>
            <person name="Wagner V."/>
            <person name="Wang W."/>
            <person name="Wang Z.-Y."/>
            <person name="Yan J."/>
            <person name="Yarish C."/>
            <person name="Zoeuner-Riek S."/>
            <person name="Zhuang Y."/>
            <person name="Zou Y."/>
            <person name="Lindquist E.A."/>
            <person name="Grimwood J."/>
            <person name="Barry K."/>
            <person name="Rokhsar D.S."/>
            <person name="Schmutz J."/>
            <person name="Stiller J.W."/>
            <person name="Grossman A.R."/>
            <person name="Prochnik S.E."/>
        </authorList>
    </citation>
    <scope>NUCLEOTIDE SEQUENCE [LARGE SCALE GENOMIC DNA]</scope>
    <source>
        <strain evidence="5">4086291</strain>
    </source>
</reference>
<keyword evidence="1" id="KW-0234">DNA repair</keyword>
<gene>
    <name evidence="5" type="ORF">BU14_0303s0020</name>
</gene>
<evidence type="ECO:0000259" key="4">
    <source>
        <dbReference type="Pfam" id="PF21530"/>
    </source>
</evidence>
<evidence type="ECO:0000259" key="2">
    <source>
        <dbReference type="Pfam" id="PF05970"/>
    </source>
</evidence>
<keyword evidence="6" id="KW-1185">Reference proteome</keyword>
<dbReference type="GO" id="GO:0006281">
    <property type="term" value="P:DNA repair"/>
    <property type="evidence" value="ECO:0007669"/>
    <property type="project" value="UniProtKB-KW"/>
</dbReference>
<proteinExistence type="inferred from homology"/>
<dbReference type="OrthoDB" id="6509606at2759"/>
<keyword evidence="1" id="KW-0547">Nucleotide-binding</keyword>
<feature type="domain" description="Helitron helicase-like" evidence="3">
    <location>
        <begin position="39"/>
        <end position="220"/>
    </location>
</feature>
<evidence type="ECO:0000313" key="5">
    <source>
        <dbReference type="EMBL" id="OSX74189.1"/>
    </source>
</evidence>
<dbReference type="InterPro" id="IPR027417">
    <property type="entry name" value="P-loop_NTPase"/>
</dbReference>
<feature type="domain" description="DNA helicase Pif1-like DEAD-box helicase" evidence="2">
    <location>
        <begin position="684"/>
        <end position="899"/>
    </location>
</feature>
<dbReference type="AlphaFoldDB" id="A0A1X6NZZ5"/>
<dbReference type="GO" id="GO:0005524">
    <property type="term" value="F:ATP binding"/>
    <property type="evidence" value="ECO:0007669"/>
    <property type="project" value="UniProtKB-KW"/>
</dbReference>
<evidence type="ECO:0000259" key="3">
    <source>
        <dbReference type="Pfam" id="PF14214"/>
    </source>
</evidence>
<keyword evidence="1" id="KW-0067">ATP-binding</keyword>
<dbReference type="PANTHER" id="PTHR10492">
    <property type="match status" value="1"/>
</dbReference>
<dbReference type="InterPro" id="IPR049163">
    <property type="entry name" value="Pif1-like_2B_dom"/>
</dbReference>
<dbReference type="SUPFAM" id="SSF52540">
    <property type="entry name" value="P-loop containing nucleoside triphosphate hydrolases"/>
    <property type="match status" value="2"/>
</dbReference>
<dbReference type="Pfam" id="PF05970">
    <property type="entry name" value="PIF1"/>
    <property type="match status" value="1"/>
</dbReference>
<comment type="cofactor">
    <cofactor evidence="1">
        <name>Mg(2+)</name>
        <dbReference type="ChEBI" id="CHEBI:18420"/>
    </cofactor>
</comment>
<sequence length="1149" mass="128250">MNSWFDPTRFPLLFPLGTDGWHDGIRKTRGGKKVSLLDFMAYHLFTREGQFAYLQRCKRLWGEYVVDQFIKVEHARLLWQRLNQKSLRCEMYSRVVDAVRDGSAATGRIGKGVLLHASHVASPRYMAENFADSMAVVRAFGKPALFGTFTCNPQWKEIQDALLPNQTPNDRPDLITRVFKMKLKELIKMIKEDNVFGYCLAFVMTIEFQKRGLPHAHWLVILRRQDVPQTADAYDEFIRAEIPKESDSPSLRAKVLKHMVHGPCGSHNVASPCMGESVAFTRGNRASQIDNSWIVPYSPLLLEKFDCHINLEIVSSVAVVKYIYKYIYKGPDKAMVSVVAATRDDEGGEEVGRQPRDEIQEYLDARWIAECEAVWRGLSNPVIFRDPAVMKMPVHLENQQPVFFAPGEVEGVAATAPKETKLTAFFSLMQAPDDGKSPSTTDLLYADIPRYFTWQTKTRKWRRRQRGVQRSSEDTPTMIGRVPGLHPSMGDVYYMRLLLYRVKGPGSFVDLRTYEGFVHPTYKDACAARQMLATNAVWDETLTEAASWRMPAALRELFASVVALNAPADVPDLLQKHYTALSEDMTYRLASRQAQGLDLDATEDDLRRIVLLDIEKHMRARNSCLQDHQILIPAARVGEDGEALEVLGEAPPPARRAGGQALAEQLPGNRDELLAAVAHRVPTLQPDQKVVWDAVSESIDGSMGRLFFLDAPGGAGKTYLAETLLNYTRGSGHIGLAVASSAIAATLMPLGRTVHSRFKIPIEINQTSFCGFTQSTDVAKMLKKTKLIVWDEASMAHRHCFEAVDRSIVDVMGPDVASQITWLVCGDFRQVPAVVPKGSIAQIIRASLRKSPLMWSRFTRMQLTTNMPVKTRADAGQAEEASLFEAFGKWLLAIGDGVIRPGSTAAEQCTTKIRIPRAMCLPKGKMSTVNPTNAAALDAMGERMILTTLNKDVLDLNELAIDQFPGQARTYYSIDTVSDEDMELAEVYTTEFLNTIDHSSVPTHAMVLKVGMTVMLLRNLAAQNGDCNGTRYIVTRLGDNVIELRQIGTIRRILIPKIDVTTSDCGLPIKLKRRQFPIRVAFAATINKAQGATLKRLGLWLPQPVFGHGQVYVGTSRVGDPREIIVGAPAAYYDDAGLLECNRMSQTRR</sequence>